<evidence type="ECO:0000313" key="2">
    <source>
        <dbReference type="Proteomes" id="UP000241803"/>
    </source>
</evidence>
<accession>A0A2T3LAL4</accession>
<dbReference type="EMBL" id="PYOC01000002">
    <property type="protein sequence ID" value="PSV48352.1"/>
    <property type="molecule type" value="Genomic_DNA"/>
</dbReference>
<dbReference type="RefSeq" id="WP_107252958.1">
    <property type="nucleotide sequence ID" value="NZ_PYOC01000002.1"/>
</dbReference>
<keyword evidence="2" id="KW-1185">Reference proteome</keyword>
<gene>
    <name evidence="1" type="ORF">C9J47_07450</name>
</gene>
<comment type="caution">
    <text evidence="1">The sequence shown here is derived from an EMBL/GenBank/DDBJ whole genome shotgun (WGS) entry which is preliminary data.</text>
</comment>
<organism evidence="1 2">
    <name type="scientific">Photobacterium indicum</name>
    <dbReference type="NCBI Taxonomy" id="81447"/>
    <lineage>
        <taxon>Bacteria</taxon>
        <taxon>Pseudomonadati</taxon>
        <taxon>Pseudomonadota</taxon>
        <taxon>Gammaproteobacteria</taxon>
        <taxon>Vibrionales</taxon>
        <taxon>Vibrionaceae</taxon>
        <taxon>Photobacterium</taxon>
    </lineage>
</organism>
<sequence>MKLFSCKFITLECHPDHVMLGTEQQITVFVTCKYQKEVRELAERELSFWDREHHQDYKVSKIGTATTSQYKNYLSEREQAGYKNYTALTEMDDPVLFSYLGLVQDTLYRLDNDFADTCPIDIRQEMAEKLECAFNEHIDNTPDFNIDATKREFLEIEWDDYEAVRQTLLNRRCLRVLLREVAHINTKGNQPALTEPAKHKHTDHLDYGHFADIKKQPSQYTTDVAANKIHFLMGGSVEMDDIRMIVSFIKDYQVPYIMFTK</sequence>
<proteinExistence type="predicted"/>
<protein>
    <submittedName>
        <fullName evidence="1">Uncharacterized protein</fullName>
    </submittedName>
</protein>
<name>A0A2T3LAL4_9GAMM</name>
<dbReference type="Proteomes" id="UP000241803">
    <property type="component" value="Unassembled WGS sequence"/>
</dbReference>
<evidence type="ECO:0000313" key="1">
    <source>
        <dbReference type="EMBL" id="PSV48352.1"/>
    </source>
</evidence>
<reference evidence="1 2" key="1">
    <citation type="submission" date="2018-03" db="EMBL/GenBank/DDBJ databases">
        <title>Whole genome sequencing of Histamine producing bacteria.</title>
        <authorList>
            <person name="Butler K."/>
        </authorList>
    </citation>
    <scope>NUCLEOTIDE SEQUENCE [LARGE SCALE GENOMIC DNA]</scope>
    <source>
        <strain evidence="1 2">ATCC 19614</strain>
    </source>
</reference>
<dbReference type="AlphaFoldDB" id="A0A2T3LAL4"/>